<feature type="domain" description="TNase-like" evidence="6">
    <location>
        <begin position="131"/>
        <end position="268"/>
    </location>
</feature>
<dbReference type="Gene3D" id="2.40.50.90">
    <property type="match status" value="1"/>
</dbReference>
<evidence type="ECO:0000256" key="5">
    <source>
        <dbReference type="SAM" id="Phobius"/>
    </source>
</evidence>
<evidence type="ECO:0000256" key="2">
    <source>
        <dbReference type="ARBA" id="ARBA00022759"/>
    </source>
</evidence>
<dbReference type="RefSeq" id="WP_342469631.1">
    <property type="nucleotide sequence ID" value="NZ_JBHSNQ010000037.1"/>
</dbReference>
<keyword evidence="3" id="KW-0378">Hydrolase</keyword>
<evidence type="ECO:0000256" key="1">
    <source>
        <dbReference type="ARBA" id="ARBA00022722"/>
    </source>
</evidence>
<keyword evidence="2" id="KW-0255">Endonuclease</keyword>
<evidence type="ECO:0000259" key="6">
    <source>
        <dbReference type="PROSITE" id="PS50830"/>
    </source>
</evidence>
<dbReference type="PANTHER" id="PTHR12302:SF3">
    <property type="entry name" value="SERINE_THREONINE-PROTEIN KINASE 31"/>
    <property type="match status" value="1"/>
</dbReference>
<feature type="transmembrane region" description="Helical" evidence="5">
    <location>
        <begin position="48"/>
        <end position="66"/>
    </location>
</feature>
<feature type="compositionally biased region" description="Basic and acidic residues" evidence="4">
    <location>
        <begin position="337"/>
        <end position="349"/>
    </location>
</feature>
<reference evidence="8" key="1">
    <citation type="journal article" date="2019" name="Int. J. Syst. Evol. Microbiol.">
        <title>The Global Catalogue of Microorganisms (GCM) 10K type strain sequencing project: providing services to taxonomists for standard genome sequencing and annotation.</title>
        <authorList>
            <consortium name="The Broad Institute Genomics Platform"/>
            <consortium name="The Broad Institute Genome Sequencing Center for Infectious Disease"/>
            <person name="Wu L."/>
            <person name="Ma J."/>
        </authorList>
    </citation>
    <scope>NUCLEOTIDE SEQUENCE [LARGE SCALE GENOMIC DNA]</scope>
    <source>
        <strain evidence="8">CCUG 56331</strain>
    </source>
</reference>
<dbReference type="Proteomes" id="UP001595978">
    <property type="component" value="Unassembled WGS sequence"/>
</dbReference>
<dbReference type="SUPFAM" id="SSF50199">
    <property type="entry name" value="Staphylococcal nuclease"/>
    <property type="match status" value="1"/>
</dbReference>
<name>A0ABW0R8C4_9BACL</name>
<evidence type="ECO:0000256" key="3">
    <source>
        <dbReference type="ARBA" id="ARBA00022801"/>
    </source>
</evidence>
<keyword evidence="5" id="KW-1133">Transmembrane helix</keyword>
<dbReference type="InterPro" id="IPR008613">
    <property type="entry name" value="Excalibur_Ca-bd_domain"/>
</dbReference>
<protein>
    <submittedName>
        <fullName evidence="7">Thermonuclease family protein</fullName>
    </submittedName>
</protein>
<dbReference type="SMART" id="SM00894">
    <property type="entry name" value="Excalibur"/>
    <property type="match status" value="1"/>
</dbReference>
<feature type="compositionally biased region" description="Low complexity" evidence="4">
    <location>
        <begin position="282"/>
        <end position="297"/>
    </location>
</feature>
<dbReference type="Pfam" id="PF00565">
    <property type="entry name" value="SNase"/>
    <property type="match status" value="1"/>
</dbReference>
<accession>A0ABW0R8C4</accession>
<evidence type="ECO:0000313" key="7">
    <source>
        <dbReference type="EMBL" id="MFC5540766.1"/>
    </source>
</evidence>
<dbReference type="InterPro" id="IPR016071">
    <property type="entry name" value="Staphylococal_nuclease_OB-fold"/>
</dbReference>
<dbReference type="SMART" id="SM00318">
    <property type="entry name" value="SNc"/>
    <property type="match status" value="1"/>
</dbReference>
<feature type="region of interest" description="Disordered" evidence="4">
    <location>
        <begin position="74"/>
        <end position="122"/>
    </location>
</feature>
<dbReference type="PANTHER" id="PTHR12302">
    <property type="entry name" value="EBNA2 BINDING PROTEIN P100"/>
    <property type="match status" value="1"/>
</dbReference>
<keyword evidence="5" id="KW-0812">Transmembrane</keyword>
<dbReference type="EMBL" id="JBHSNQ010000037">
    <property type="protein sequence ID" value="MFC5540766.1"/>
    <property type="molecule type" value="Genomic_DNA"/>
</dbReference>
<dbReference type="InterPro" id="IPR035437">
    <property type="entry name" value="SNase_OB-fold_sf"/>
</dbReference>
<proteinExistence type="predicted"/>
<keyword evidence="8" id="KW-1185">Reference proteome</keyword>
<dbReference type="Pfam" id="PF05901">
    <property type="entry name" value="Excalibur"/>
    <property type="match status" value="1"/>
</dbReference>
<feature type="region of interest" description="Disordered" evidence="4">
    <location>
        <begin position="263"/>
        <end position="349"/>
    </location>
</feature>
<keyword evidence="1" id="KW-0540">Nuclease</keyword>
<keyword evidence="5" id="KW-0472">Membrane</keyword>
<comment type="caution">
    <text evidence="7">The sequence shown here is derived from an EMBL/GenBank/DDBJ whole genome shotgun (WGS) entry which is preliminary data.</text>
</comment>
<organism evidence="7 8">
    <name type="scientific">Ureibacillus suwonensis</name>
    <dbReference type="NCBI Taxonomy" id="313007"/>
    <lineage>
        <taxon>Bacteria</taxon>
        <taxon>Bacillati</taxon>
        <taxon>Bacillota</taxon>
        <taxon>Bacilli</taxon>
        <taxon>Bacillales</taxon>
        <taxon>Caryophanaceae</taxon>
        <taxon>Ureibacillus</taxon>
    </lineage>
</organism>
<sequence>MKKWIWFFLAIIALLLSLIQPVLAIGLGIAVWGLYEWKVNKQLKVHSKMPPVIFIIGLAVAMIGLANMDGQEETVKTDVASEERNTEKPEDVELENHKEEKETLPEEQKVNKEDEKGTVGQDKEKLLQNLGLAAATVSRVVDGDTIELSDGSKVRLIGVNTPESTTRTEPYGKEASNYTKSKLEGKKVYLQKDVSETDRYGRLLRIVWLDIPTDLMDENEIRTKMFNADLVLNGYAEPSTYPPDVTYAEYFRKFAREAREKGTGLWSYGPEGTTKGDFDKQSGGSSTSSSGSSSGTSEQKSDRGATSGGTENFKNCTELRKVYPDGVPAGHPAYQSKFDRDHDNYACER</sequence>
<evidence type="ECO:0000313" key="8">
    <source>
        <dbReference type="Proteomes" id="UP001595978"/>
    </source>
</evidence>
<gene>
    <name evidence="7" type="ORF">ACFPOH_03095</name>
</gene>
<dbReference type="PROSITE" id="PS50830">
    <property type="entry name" value="TNASE_3"/>
    <property type="match status" value="1"/>
</dbReference>
<evidence type="ECO:0000256" key="4">
    <source>
        <dbReference type="SAM" id="MobiDB-lite"/>
    </source>
</evidence>